<protein>
    <recommendedName>
        <fullName evidence="2">Fungal-type protein kinase domain-containing protein</fullName>
    </recommendedName>
</protein>
<dbReference type="PANTHER" id="PTHR38248:SF2">
    <property type="entry name" value="FUNK1 11"/>
    <property type="match status" value="1"/>
</dbReference>
<dbReference type="InterPro" id="IPR040976">
    <property type="entry name" value="Pkinase_fungal"/>
</dbReference>
<dbReference type="AlphaFoldDB" id="A0A4Q9M488"/>
<dbReference type="EMBL" id="ML143592">
    <property type="protein sequence ID" value="TBU21609.1"/>
    <property type="molecule type" value="Genomic_DNA"/>
</dbReference>
<proteinExistence type="predicted"/>
<feature type="compositionally biased region" description="Low complexity" evidence="1">
    <location>
        <begin position="366"/>
        <end position="386"/>
    </location>
</feature>
<dbReference type="Pfam" id="PF17667">
    <property type="entry name" value="Pkinase_fungal"/>
    <property type="match status" value="1"/>
</dbReference>
<dbReference type="InterPro" id="IPR011009">
    <property type="entry name" value="Kinase-like_dom_sf"/>
</dbReference>
<name>A0A4Q9M488_9APHY</name>
<dbReference type="Gene3D" id="1.10.510.10">
    <property type="entry name" value="Transferase(Phosphotransferase) domain 1"/>
    <property type="match status" value="1"/>
</dbReference>
<reference evidence="3" key="1">
    <citation type="submission" date="2019-01" db="EMBL/GenBank/DDBJ databases">
        <title>Draft genome sequences of three monokaryotic isolates of the white-rot basidiomycete fungus Dichomitus squalens.</title>
        <authorList>
            <consortium name="DOE Joint Genome Institute"/>
            <person name="Lopez S.C."/>
            <person name="Andreopoulos B."/>
            <person name="Pangilinan J."/>
            <person name="Lipzen A."/>
            <person name="Riley R."/>
            <person name="Ahrendt S."/>
            <person name="Ng V."/>
            <person name="Barry K."/>
            <person name="Daum C."/>
            <person name="Grigoriev I.V."/>
            <person name="Hilden K.S."/>
            <person name="Makela M.R."/>
            <person name="de Vries R.P."/>
        </authorList>
    </citation>
    <scope>NUCLEOTIDE SEQUENCE [LARGE SCALE GENOMIC DNA]</scope>
    <source>
        <strain evidence="3">OM18370.1</strain>
    </source>
</reference>
<evidence type="ECO:0000313" key="3">
    <source>
        <dbReference type="EMBL" id="TBU21609.1"/>
    </source>
</evidence>
<feature type="compositionally biased region" description="Low complexity" evidence="1">
    <location>
        <begin position="752"/>
        <end position="761"/>
    </location>
</feature>
<feature type="domain" description="Fungal-type protein kinase" evidence="2">
    <location>
        <begin position="121"/>
        <end position="565"/>
    </location>
</feature>
<dbReference type="OrthoDB" id="5592585at2759"/>
<sequence>MMNHAVHLDIDEFRHAFLPTFSRPTRLRTTEISPLFFQVQSLAGTSHTPGSSISFFQPGSSSSAKNEDGLKAALFRGNYTTRSRRQPWWADQRIPIEFKTPSPGIDPFDATPCYDEYGSTERRRQQIFDDIAETVRLLFAAQHRVFVFTLPIIGRQFRLIRWDRGGVIATPSIDYYQEFGVLCDFLWRLSHLDDVALGFDPSATRILPGKVDHLKMNMYSVPDPGDIDHKGGSLLDFGSGSTPVFEYVRSLFKASLTDDWPRYKLEVPDGKGVRHVLIGKPSFVSQGLFGRGTRGYVALDCTTNRFVWLKDTWRASLLFTDKEGYILHQLNEAGIDNVPTLLCHGDILNQVTTTADWWERQRCRSSSPAVGSSTSSHTSSRGSVSPAPLSNRKRKRAAAHTNGDDETTAAGKRSSTPHAPVHTNCPLQRHMHYRVAFEEVCLPLKKFVNGHQLGSVVLDGIRTHYQVATHPKIGRLHRDISSGNLLILPKIKRGPQGKDRWIAWTGVLSDWEMSKPIEGLHETSKASQASRTGTYQFMSVNLLLRPSQYSSVPEELESFFHVLLYHAVRHLRSSCDDPWSWIDQYFNNYSGPNRMYTCGKKSIAIEVTGELETLHPEMPLLFDSPLDLIFTEMLTRFKARYKVLNYDFSKAVLPPVFPAISEPPESLPSPYPIYMRPPRVLDEEDARIQAEIAAELANWTPPDNTPSAEERRLASELADHVFVLGLFERVLRDADWPEDDRLPSLESPPAAPGANAPALGGDVPCMPPRKRQRTGPPARNATLLTRLHASTRRTRSQARAALPRTRSKS</sequence>
<evidence type="ECO:0000256" key="1">
    <source>
        <dbReference type="SAM" id="MobiDB-lite"/>
    </source>
</evidence>
<accession>A0A4Q9M488</accession>
<feature type="region of interest" description="Disordered" evidence="1">
    <location>
        <begin position="740"/>
        <end position="809"/>
    </location>
</feature>
<dbReference type="PANTHER" id="PTHR38248">
    <property type="entry name" value="FUNK1 6"/>
    <property type="match status" value="1"/>
</dbReference>
<dbReference type="SUPFAM" id="SSF56112">
    <property type="entry name" value="Protein kinase-like (PK-like)"/>
    <property type="match status" value="1"/>
</dbReference>
<organism evidence="3">
    <name type="scientific">Dichomitus squalens</name>
    <dbReference type="NCBI Taxonomy" id="114155"/>
    <lineage>
        <taxon>Eukaryota</taxon>
        <taxon>Fungi</taxon>
        <taxon>Dikarya</taxon>
        <taxon>Basidiomycota</taxon>
        <taxon>Agaricomycotina</taxon>
        <taxon>Agaricomycetes</taxon>
        <taxon>Polyporales</taxon>
        <taxon>Polyporaceae</taxon>
        <taxon>Dichomitus</taxon>
    </lineage>
</organism>
<feature type="region of interest" description="Disordered" evidence="1">
    <location>
        <begin position="366"/>
        <end position="423"/>
    </location>
</feature>
<gene>
    <name evidence="3" type="ORF">BD311DRAFT_734204</name>
</gene>
<dbReference type="Proteomes" id="UP000292957">
    <property type="component" value="Unassembled WGS sequence"/>
</dbReference>
<evidence type="ECO:0000259" key="2">
    <source>
        <dbReference type="Pfam" id="PF17667"/>
    </source>
</evidence>